<evidence type="ECO:0000313" key="1">
    <source>
        <dbReference type="EMBL" id="MTR67360.1"/>
    </source>
</evidence>
<evidence type="ECO:0000313" key="6">
    <source>
        <dbReference type="Proteomes" id="UP000460220"/>
    </source>
</evidence>
<gene>
    <name evidence="3" type="ORF">DW820_02960</name>
    <name evidence="1" type="ORF">GMC73_09050</name>
    <name evidence="2" type="ORF">GMC94_01410</name>
</gene>
<evidence type="ECO:0000313" key="3">
    <source>
        <dbReference type="EMBL" id="RHC96100.1"/>
    </source>
</evidence>
<sequence length="41" mass="4774">MSWPLFACLKKELKMDLSNDTSGSRLKRKSAIIEREFEKGE</sequence>
<dbReference type="AlphaFoldDB" id="A0A414CM97"/>
<organism evidence="3 4">
    <name type="scientific">Streptococcus parasanguinis</name>
    <dbReference type="NCBI Taxonomy" id="1318"/>
    <lineage>
        <taxon>Bacteria</taxon>
        <taxon>Bacillati</taxon>
        <taxon>Bacillota</taxon>
        <taxon>Bacilli</taxon>
        <taxon>Lactobacillales</taxon>
        <taxon>Streptococcaceae</taxon>
        <taxon>Streptococcus</taxon>
    </lineage>
</organism>
<comment type="caution">
    <text evidence="3">The sequence shown here is derived from an EMBL/GenBank/DDBJ whole genome shotgun (WGS) entry which is preliminary data.</text>
</comment>
<dbReference type="EMBL" id="WMYY01000011">
    <property type="protein sequence ID" value="MTR67360.1"/>
    <property type="molecule type" value="Genomic_DNA"/>
</dbReference>
<name>A0A414CM97_STRPA</name>
<dbReference type="Proteomes" id="UP000460220">
    <property type="component" value="Unassembled WGS sequence"/>
</dbReference>
<evidence type="ECO:0000313" key="2">
    <source>
        <dbReference type="EMBL" id="MTS53556.1"/>
    </source>
</evidence>
<dbReference type="EMBL" id="WMZJ01000001">
    <property type="protein sequence ID" value="MTS53556.1"/>
    <property type="molecule type" value="Genomic_DNA"/>
</dbReference>
<dbReference type="Proteomes" id="UP000441330">
    <property type="component" value="Unassembled WGS sequence"/>
</dbReference>
<evidence type="ECO:0000313" key="4">
    <source>
        <dbReference type="Proteomes" id="UP000285773"/>
    </source>
</evidence>
<protein>
    <submittedName>
        <fullName evidence="3">LysR family transcriptional regulator</fullName>
    </submittedName>
</protein>
<dbReference type="EMBL" id="QSIO01000001">
    <property type="protein sequence ID" value="RHC96100.1"/>
    <property type="molecule type" value="Genomic_DNA"/>
</dbReference>
<proteinExistence type="predicted"/>
<reference evidence="5 6" key="2">
    <citation type="journal article" date="2019" name="Nat. Med.">
        <title>A library of human gut bacterial isolates paired with longitudinal multiomics data enables mechanistic microbiome research.</title>
        <authorList>
            <person name="Poyet M."/>
            <person name="Groussin M."/>
            <person name="Gibbons S.M."/>
            <person name="Avila-Pacheco J."/>
            <person name="Jiang X."/>
            <person name="Kearney S.M."/>
            <person name="Perrotta A.R."/>
            <person name="Berdy B."/>
            <person name="Zhao S."/>
            <person name="Lieberman T.D."/>
            <person name="Swanson P.K."/>
            <person name="Smith M."/>
            <person name="Roesemann S."/>
            <person name="Alexander J.E."/>
            <person name="Rich S.A."/>
            <person name="Livny J."/>
            <person name="Vlamakis H."/>
            <person name="Clish C."/>
            <person name="Bullock K."/>
            <person name="Deik A."/>
            <person name="Scott J."/>
            <person name="Pierce K.A."/>
            <person name="Xavier R.J."/>
            <person name="Alm E.J."/>
        </authorList>
    </citation>
    <scope>NUCLEOTIDE SEQUENCE [LARGE SCALE GENOMIC DNA]</scope>
    <source>
        <strain evidence="2 5">BIOML-A1</strain>
        <strain evidence="1 6">BIOML-A12</strain>
    </source>
</reference>
<accession>A0A414CM97</accession>
<dbReference type="Proteomes" id="UP000285773">
    <property type="component" value="Unassembled WGS sequence"/>
</dbReference>
<evidence type="ECO:0000313" key="5">
    <source>
        <dbReference type="Proteomes" id="UP000441330"/>
    </source>
</evidence>
<reference evidence="3 4" key="1">
    <citation type="submission" date="2018-08" db="EMBL/GenBank/DDBJ databases">
        <title>A genome reference for cultivated species of the human gut microbiota.</title>
        <authorList>
            <person name="Zou Y."/>
            <person name="Xue W."/>
            <person name="Luo G."/>
        </authorList>
    </citation>
    <scope>NUCLEOTIDE SEQUENCE [LARGE SCALE GENOMIC DNA]</scope>
    <source>
        <strain evidence="3 4">AM33-3BH</strain>
    </source>
</reference>